<dbReference type="GO" id="GO:0005524">
    <property type="term" value="F:ATP binding"/>
    <property type="evidence" value="ECO:0007669"/>
    <property type="project" value="UniProtKB-KW"/>
</dbReference>
<reference evidence="6 7" key="1">
    <citation type="submission" date="2019-03" db="EMBL/GenBank/DDBJ databases">
        <authorList>
            <person name="Dong K."/>
        </authorList>
    </citation>
    <scope>NUCLEOTIDE SEQUENCE [LARGE SCALE GENOMIC DNA]</scope>
    <source>
        <strain evidence="7">dk512</strain>
    </source>
</reference>
<sequence length="245" mass="25326">MEENNHTPALAARGLTKRFGAHTAVDDVGFDARGGRVTALLGPNGAGKTTTIRMLLGLASPDAGVADIHGRPYAELPHPARTVGAVLDGGGLHPGRSGRDHLRIVAAQIGAASERVDAVLEEVGLTAAARRRVAGYSLGMRQRTAIAAALLGEPTVLVLDEPANGLDPEGMHWLRERIRAFADAGGAVLLSSHVLSEVALVADDVVVIAHGRVVAAGDMASLVSAHGGDLERFYLDVTASRAGVR</sequence>
<dbReference type="Proteomes" id="UP000295748">
    <property type="component" value="Chromosome"/>
</dbReference>
<accession>A0ABX5SYV3</accession>
<evidence type="ECO:0000256" key="3">
    <source>
        <dbReference type="ARBA" id="ARBA00022741"/>
    </source>
</evidence>
<evidence type="ECO:0000313" key="7">
    <source>
        <dbReference type="Proteomes" id="UP000295748"/>
    </source>
</evidence>
<dbReference type="InterPro" id="IPR003593">
    <property type="entry name" value="AAA+_ATPase"/>
</dbReference>
<dbReference type="SMART" id="SM00382">
    <property type="entry name" value="AAA"/>
    <property type="match status" value="1"/>
</dbReference>
<dbReference type="PANTHER" id="PTHR43335">
    <property type="entry name" value="ABC TRANSPORTER, ATP-BINDING PROTEIN"/>
    <property type="match status" value="1"/>
</dbReference>
<dbReference type="InterPro" id="IPR003439">
    <property type="entry name" value="ABC_transporter-like_ATP-bd"/>
</dbReference>
<evidence type="ECO:0000256" key="2">
    <source>
        <dbReference type="ARBA" id="ARBA00022448"/>
    </source>
</evidence>
<feature type="domain" description="ABC transporter" evidence="5">
    <location>
        <begin position="10"/>
        <end position="235"/>
    </location>
</feature>
<keyword evidence="7" id="KW-1185">Reference proteome</keyword>
<dbReference type="RefSeq" id="WP_135069085.1">
    <property type="nucleotide sequence ID" value="NZ_CP038266.1"/>
</dbReference>
<dbReference type="Gene3D" id="3.40.50.300">
    <property type="entry name" value="P-loop containing nucleotide triphosphate hydrolases"/>
    <property type="match status" value="1"/>
</dbReference>
<organism evidence="6 7">
    <name type="scientific">Microbacterium wangchenii</name>
    <dbReference type="NCBI Taxonomy" id="2541726"/>
    <lineage>
        <taxon>Bacteria</taxon>
        <taxon>Bacillati</taxon>
        <taxon>Actinomycetota</taxon>
        <taxon>Actinomycetes</taxon>
        <taxon>Micrococcales</taxon>
        <taxon>Microbacteriaceae</taxon>
        <taxon>Microbacterium</taxon>
    </lineage>
</organism>
<name>A0ABX5SYV3_9MICO</name>
<keyword evidence="2" id="KW-0813">Transport</keyword>
<evidence type="ECO:0000259" key="5">
    <source>
        <dbReference type="PROSITE" id="PS50893"/>
    </source>
</evidence>
<dbReference type="EMBL" id="CP038266">
    <property type="protein sequence ID" value="QBR89994.1"/>
    <property type="molecule type" value="Genomic_DNA"/>
</dbReference>
<dbReference type="PROSITE" id="PS50893">
    <property type="entry name" value="ABC_TRANSPORTER_2"/>
    <property type="match status" value="1"/>
</dbReference>
<dbReference type="SUPFAM" id="SSF52540">
    <property type="entry name" value="P-loop containing nucleoside triphosphate hydrolases"/>
    <property type="match status" value="1"/>
</dbReference>
<evidence type="ECO:0000256" key="4">
    <source>
        <dbReference type="ARBA" id="ARBA00022840"/>
    </source>
</evidence>
<proteinExistence type="inferred from homology"/>
<protein>
    <submittedName>
        <fullName evidence="6">ATP-binding cassette domain-containing protein</fullName>
    </submittedName>
</protein>
<gene>
    <name evidence="6" type="ORF">E4K62_15640</name>
</gene>
<evidence type="ECO:0000256" key="1">
    <source>
        <dbReference type="ARBA" id="ARBA00005417"/>
    </source>
</evidence>
<dbReference type="Pfam" id="PF00005">
    <property type="entry name" value="ABC_tran"/>
    <property type="match status" value="1"/>
</dbReference>
<comment type="similarity">
    <text evidence="1">Belongs to the ABC transporter superfamily.</text>
</comment>
<keyword evidence="4 6" id="KW-0067">ATP-binding</keyword>
<evidence type="ECO:0000313" key="6">
    <source>
        <dbReference type="EMBL" id="QBR89994.1"/>
    </source>
</evidence>
<dbReference type="InterPro" id="IPR027417">
    <property type="entry name" value="P-loop_NTPase"/>
</dbReference>
<dbReference type="PANTHER" id="PTHR43335:SF4">
    <property type="entry name" value="ABC TRANSPORTER, ATP-BINDING PROTEIN"/>
    <property type="match status" value="1"/>
</dbReference>
<keyword evidence="3" id="KW-0547">Nucleotide-binding</keyword>